<comment type="caution">
    <text evidence="3">The sequence shown here is derived from an EMBL/GenBank/DDBJ whole genome shotgun (WGS) entry which is preliminary data.</text>
</comment>
<evidence type="ECO:0000259" key="2">
    <source>
        <dbReference type="Pfam" id="PF04892"/>
    </source>
</evidence>
<evidence type="ECO:0000256" key="1">
    <source>
        <dbReference type="SAM" id="Phobius"/>
    </source>
</evidence>
<organism evidence="3 4">
    <name type="scientific">Tessaracoccus flavescens</name>
    <dbReference type="NCBI Taxonomy" id="399497"/>
    <lineage>
        <taxon>Bacteria</taxon>
        <taxon>Bacillati</taxon>
        <taxon>Actinomycetota</taxon>
        <taxon>Actinomycetes</taxon>
        <taxon>Propionibacteriales</taxon>
        <taxon>Propionibacteriaceae</taxon>
        <taxon>Tessaracoccus</taxon>
    </lineage>
</organism>
<feature type="transmembrane region" description="Helical" evidence="1">
    <location>
        <begin position="81"/>
        <end position="102"/>
    </location>
</feature>
<feature type="transmembrane region" description="Helical" evidence="1">
    <location>
        <begin position="58"/>
        <end position="76"/>
    </location>
</feature>
<evidence type="ECO:0000313" key="3">
    <source>
        <dbReference type="EMBL" id="HJE51163.1"/>
    </source>
</evidence>
<evidence type="ECO:0000313" key="4">
    <source>
        <dbReference type="Proteomes" id="UP000712713"/>
    </source>
</evidence>
<sequence>MSRPRVRWLPLLTLLAGAVPLTWLVAIADGWTVNRLVVWIWTQFRRLGFPITPDDMDVALNTAMLLPFALLAGLAFPRLPWWLWAVAGFALSASVEAIQFNLLRDASLADLITNTAGAFLGAWLSHAVNERLALRAERREVA</sequence>
<keyword evidence="1" id="KW-1133">Transmembrane helix</keyword>
<protein>
    <submittedName>
        <fullName evidence="3">VanZ family protein</fullName>
    </submittedName>
</protein>
<reference evidence="3" key="1">
    <citation type="journal article" date="2021" name="PeerJ">
        <title>Extensive microbial diversity within the chicken gut microbiome revealed by metagenomics and culture.</title>
        <authorList>
            <person name="Gilroy R."/>
            <person name="Ravi A."/>
            <person name="Getino M."/>
            <person name="Pursley I."/>
            <person name="Horton D.L."/>
            <person name="Alikhan N.F."/>
            <person name="Baker D."/>
            <person name="Gharbi K."/>
            <person name="Hall N."/>
            <person name="Watson M."/>
            <person name="Adriaenssens E.M."/>
            <person name="Foster-Nyarko E."/>
            <person name="Jarju S."/>
            <person name="Secka A."/>
            <person name="Antonio M."/>
            <person name="Oren A."/>
            <person name="Chaudhuri R.R."/>
            <person name="La Ragione R."/>
            <person name="Hildebrand F."/>
            <person name="Pallen M.J."/>
        </authorList>
    </citation>
    <scope>NUCLEOTIDE SEQUENCE</scope>
    <source>
        <strain evidence="3">ChiGjej3B3-7470</strain>
    </source>
</reference>
<dbReference type="Proteomes" id="UP000712713">
    <property type="component" value="Unassembled WGS sequence"/>
</dbReference>
<gene>
    <name evidence="3" type="ORF">K8V15_04175</name>
</gene>
<proteinExistence type="predicted"/>
<dbReference type="Pfam" id="PF04892">
    <property type="entry name" value="VanZ"/>
    <property type="match status" value="1"/>
</dbReference>
<reference evidence="3" key="2">
    <citation type="submission" date="2021-09" db="EMBL/GenBank/DDBJ databases">
        <authorList>
            <person name="Gilroy R."/>
        </authorList>
    </citation>
    <scope>NUCLEOTIDE SEQUENCE</scope>
    <source>
        <strain evidence="3">ChiGjej3B3-7470</strain>
    </source>
</reference>
<keyword evidence="1" id="KW-0472">Membrane</keyword>
<dbReference type="AlphaFoldDB" id="A0A921EMD3"/>
<name>A0A921EMD3_9ACTN</name>
<dbReference type="EMBL" id="DYZF01000100">
    <property type="protein sequence ID" value="HJE51163.1"/>
    <property type="molecule type" value="Genomic_DNA"/>
</dbReference>
<keyword evidence="1" id="KW-0812">Transmembrane</keyword>
<dbReference type="InterPro" id="IPR006976">
    <property type="entry name" value="VanZ-like"/>
</dbReference>
<feature type="domain" description="VanZ-like" evidence="2">
    <location>
        <begin position="43"/>
        <end position="126"/>
    </location>
</feature>
<accession>A0A921EMD3</accession>